<evidence type="ECO:0000256" key="1">
    <source>
        <dbReference type="ARBA" id="ARBA00004201"/>
    </source>
</evidence>
<organism evidence="8 9">
    <name type="scientific">Tuber borchii</name>
    <name type="common">White truffle</name>
    <dbReference type="NCBI Taxonomy" id="42251"/>
    <lineage>
        <taxon>Eukaryota</taxon>
        <taxon>Fungi</taxon>
        <taxon>Dikarya</taxon>
        <taxon>Ascomycota</taxon>
        <taxon>Pezizomycotina</taxon>
        <taxon>Pezizomycetes</taxon>
        <taxon>Pezizales</taxon>
        <taxon>Tuberaceae</taxon>
        <taxon>Tuber</taxon>
    </lineage>
</organism>
<accession>A0A2T6ZZ80</accession>
<feature type="compositionally biased region" description="Polar residues" evidence="5">
    <location>
        <begin position="219"/>
        <end position="233"/>
    </location>
</feature>
<keyword evidence="4" id="KW-0963">Cytoplasm</keyword>
<feature type="compositionally biased region" description="Basic residues" evidence="5">
    <location>
        <begin position="410"/>
        <end position="420"/>
    </location>
</feature>
<dbReference type="Pfam" id="PF09532">
    <property type="entry name" value="FDF"/>
    <property type="match status" value="1"/>
</dbReference>
<feature type="compositionally biased region" description="Low complexity" evidence="5">
    <location>
        <begin position="290"/>
        <end position="304"/>
    </location>
</feature>
<dbReference type="AlphaFoldDB" id="A0A2T6ZZ80"/>
<feature type="compositionally biased region" description="Polar residues" evidence="5">
    <location>
        <begin position="262"/>
        <end position="285"/>
    </location>
</feature>
<dbReference type="Gene3D" id="3.40.50.10260">
    <property type="entry name" value="YjeF N-terminal domain"/>
    <property type="match status" value="1"/>
</dbReference>
<dbReference type="PROSITE" id="PS51512">
    <property type="entry name" value="DFDF"/>
    <property type="match status" value="1"/>
</dbReference>
<proteinExistence type="inferred from homology"/>
<dbReference type="STRING" id="42251.A0A2T6ZZ80"/>
<feature type="compositionally biased region" description="Pro residues" evidence="5">
    <location>
        <begin position="183"/>
        <end position="213"/>
    </location>
</feature>
<comment type="caution">
    <text evidence="8">The sequence shown here is derived from an EMBL/GenBank/DDBJ whole genome shotgun (WGS) entry which is preliminary data.</text>
</comment>
<feature type="region of interest" description="Disordered" evidence="5">
    <location>
        <begin position="262"/>
        <end position="354"/>
    </location>
</feature>
<dbReference type="GO" id="GO:0003729">
    <property type="term" value="F:mRNA binding"/>
    <property type="evidence" value="ECO:0007669"/>
    <property type="project" value="TreeGrafter"/>
</dbReference>
<feature type="domain" description="YjeF N-terminal" evidence="6">
    <location>
        <begin position="691"/>
        <end position="923"/>
    </location>
</feature>
<evidence type="ECO:0000259" key="7">
    <source>
        <dbReference type="PROSITE" id="PS51512"/>
    </source>
</evidence>
<protein>
    <recommendedName>
        <fullName evidence="3">Enhancer of mRNA-decapping protein 3</fullName>
    </recommendedName>
</protein>
<comment type="similarity">
    <text evidence="2">Belongs to the EDC3 family.</text>
</comment>
<dbReference type="PANTHER" id="PTHR13612">
    <property type="entry name" value="ENHANCER OF MRNA-DECAPPING PROTEIN 3"/>
    <property type="match status" value="1"/>
</dbReference>
<dbReference type="Proteomes" id="UP000244722">
    <property type="component" value="Unassembled WGS sequence"/>
</dbReference>
<name>A0A2T6ZZ80_TUBBO</name>
<keyword evidence="9" id="KW-1185">Reference proteome</keyword>
<comment type="subcellular location">
    <subcellularLocation>
        <location evidence="1">Cytoplasm</location>
        <location evidence="1">P-body</location>
    </subcellularLocation>
</comment>
<sequence length="951" mass="102864">MLPYALGYLELNLQGREARGYPAASLSQGNNTSLSCSPAVYKCKRSFNRGLLSLPLPRKINSHSRSLLPSYSYLRLRAFIKNSISKAKSFPNSTPLPHHNSHSRTIQTTTMTSQFIGLQVLLSLNDPAHTRVRGLVADVNGPELTLRDVLFMDTGHRAPSYTINGLDIEDIDIIPSETNGSTPPAPPQPPHPPYFQAPPTLPTIQPPPPPLPPAQAQTYSQPLSQLPSNQFSRPATAVHSPQMPATSGQFIDPAIISISQKPEANAAPTTQASIPNAKNKPSYSTPPRMATAGSSIASAAAAMRPPNPPALKRNSSSQGVSVAPINTLAVPTSSGPHPLSARAAPDPSRPVGLGHSLPIRGPVSASVLQVPFRDLSLRGDAAAESSAFDETDDAASNVAMPPTPYARPPFSRRRSRRGKAQTRGNEQRPPLEPTAPEELTQKHALSHGIFGGPIPQAASSGGAGLLQPGAINSDKRRRQRRRERRNYGNSNAEEEGWATEDVNDYKAREFDFQGNLDRFDKEGLFNRMKAEDTTADEARLVSFNRLPQRGSNSKASSAPRKNYHHHENVLGTFVNGQSLNDRDGWPNEFITEESSEDSGDELGRGRGDGTAVDSGRSSRRGMSHRSQSGRRRSTRQMSTSNPSMRSLENLHHHQSSSGGGPRQTSIGKPGKPTLRLAPSGKLCPIVSPLQMLDVERIAEVELCLTDDMMTENAGRAIAQVVIQAFGKRISASNHNALPVVLVFAGNHKSGARAIAAGRHLKNHHVRVMVCVLGLEREDELLEHVRRQLNIFRNAGGRVGRWEELANNLKTLDSPPELIVDGLLGMHLSFEDLRTDQQATAFELVQFANKSKASVLAVDIPSGVDGSTGEVAQLEGTGHLHMRAKWVVCMGAPKSGLLNALVSGVGAAWSLYVADIGISNTAWRKYGTRRRHGVEFAAEWVVELEYHGTPSA</sequence>
<dbReference type="GO" id="GO:0000932">
    <property type="term" value="C:P-body"/>
    <property type="evidence" value="ECO:0007669"/>
    <property type="project" value="UniProtKB-SubCell"/>
</dbReference>
<dbReference type="InterPro" id="IPR025762">
    <property type="entry name" value="DFDF"/>
</dbReference>
<gene>
    <name evidence="8" type="ORF">B9Z19DRAFT_1078681</name>
</gene>
<evidence type="ECO:0000256" key="2">
    <source>
        <dbReference type="ARBA" id="ARBA00006610"/>
    </source>
</evidence>
<feature type="region of interest" description="Disordered" evidence="5">
    <location>
        <begin position="174"/>
        <end position="248"/>
    </location>
</feature>
<feature type="compositionally biased region" description="Basic residues" evidence="5">
    <location>
        <begin position="475"/>
        <end position="484"/>
    </location>
</feature>
<dbReference type="GO" id="GO:0033962">
    <property type="term" value="P:P-body assembly"/>
    <property type="evidence" value="ECO:0007669"/>
    <property type="project" value="TreeGrafter"/>
</dbReference>
<dbReference type="InterPro" id="IPR036652">
    <property type="entry name" value="YjeF_N_dom_sf"/>
</dbReference>
<dbReference type="Pfam" id="PF03853">
    <property type="entry name" value="YjeF_N"/>
    <property type="match status" value="1"/>
</dbReference>
<evidence type="ECO:0000259" key="6">
    <source>
        <dbReference type="PROSITE" id="PS51385"/>
    </source>
</evidence>
<reference evidence="8 9" key="1">
    <citation type="submission" date="2017-04" db="EMBL/GenBank/DDBJ databases">
        <title>Draft genome sequence of Tuber borchii Vittad., a whitish edible truffle.</title>
        <authorList>
            <consortium name="DOE Joint Genome Institute"/>
            <person name="Murat C."/>
            <person name="Kuo A."/>
            <person name="Barry K.W."/>
            <person name="Clum A."/>
            <person name="Dockter R.B."/>
            <person name="Fauchery L."/>
            <person name="Iotti M."/>
            <person name="Kohler A."/>
            <person name="Labutti K."/>
            <person name="Lindquist E.A."/>
            <person name="Lipzen A."/>
            <person name="Ohm R.A."/>
            <person name="Wang M."/>
            <person name="Grigoriev I.V."/>
            <person name="Zambonelli A."/>
            <person name="Martin F.M."/>
        </authorList>
    </citation>
    <scope>NUCLEOTIDE SEQUENCE [LARGE SCALE GENOMIC DNA]</scope>
    <source>
        <strain evidence="8 9">Tbo3840</strain>
    </source>
</reference>
<dbReference type="EMBL" id="NESQ01000057">
    <property type="protein sequence ID" value="PUU80802.1"/>
    <property type="molecule type" value="Genomic_DNA"/>
</dbReference>
<feature type="compositionally biased region" description="Basic residues" evidence="5">
    <location>
        <begin position="617"/>
        <end position="634"/>
    </location>
</feature>
<dbReference type="SUPFAM" id="SSF64153">
    <property type="entry name" value="YjeF N-terminal domain-like"/>
    <property type="match status" value="1"/>
</dbReference>
<feature type="region of interest" description="Disordered" evidence="5">
    <location>
        <begin position="386"/>
        <end position="496"/>
    </location>
</feature>
<evidence type="ECO:0000256" key="5">
    <source>
        <dbReference type="SAM" id="MobiDB-lite"/>
    </source>
</evidence>
<dbReference type="PANTHER" id="PTHR13612:SF0">
    <property type="entry name" value="ENHANCER OF MRNA-DECAPPING PROTEIN 3"/>
    <property type="match status" value="1"/>
</dbReference>
<feature type="domain" description="DFDF" evidence="7">
    <location>
        <begin position="498"/>
        <end position="534"/>
    </location>
</feature>
<evidence type="ECO:0000313" key="9">
    <source>
        <dbReference type="Proteomes" id="UP000244722"/>
    </source>
</evidence>
<dbReference type="OrthoDB" id="10030313at2759"/>
<feature type="compositionally biased region" description="Acidic residues" evidence="5">
    <location>
        <begin position="590"/>
        <end position="600"/>
    </location>
</feature>
<evidence type="ECO:0000256" key="4">
    <source>
        <dbReference type="ARBA" id="ARBA00022490"/>
    </source>
</evidence>
<feature type="region of interest" description="Disordered" evidence="5">
    <location>
        <begin position="540"/>
        <end position="675"/>
    </location>
</feature>
<evidence type="ECO:0000313" key="8">
    <source>
        <dbReference type="EMBL" id="PUU80802.1"/>
    </source>
</evidence>
<dbReference type="InterPro" id="IPR019050">
    <property type="entry name" value="FDF_dom"/>
</dbReference>
<dbReference type="GO" id="GO:0031087">
    <property type="term" value="P:deadenylation-independent decapping of nuclear-transcribed mRNA"/>
    <property type="evidence" value="ECO:0007669"/>
    <property type="project" value="TreeGrafter"/>
</dbReference>
<dbReference type="SMART" id="SM01199">
    <property type="entry name" value="FDF"/>
    <property type="match status" value="1"/>
</dbReference>
<dbReference type="InterPro" id="IPR004443">
    <property type="entry name" value="YjeF_N_dom"/>
</dbReference>
<evidence type="ECO:0000256" key="3">
    <source>
        <dbReference type="ARBA" id="ARBA00015797"/>
    </source>
</evidence>
<dbReference type="PROSITE" id="PS51385">
    <property type="entry name" value="YJEF_N"/>
    <property type="match status" value="1"/>
</dbReference>